<keyword evidence="5 12" id="KW-0418">Kinase</keyword>
<dbReference type="InterPro" id="IPR011009">
    <property type="entry name" value="Kinase-like_dom_sf"/>
</dbReference>
<feature type="transmembrane region" description="Helical" evidence="10">
    <location>
        <begin position="537"/>
        <end position="556"/>
    </location>
</feature>
<keyword evidence="4" id="KW-0547">Nucleotide-binding</keyword>
<keyword evidence="10" id="KW-1133">Transmembrane helix</keyword>
<dbReference type="PANTHER" id="PTHR43289">
    <property type="entry name" value="MITOGEN-ACTIVATED PROTEIN KINASE KINASE KINASE 20-RELATED"/>
    <property type="match status" value="1"/>
</dbReference>
<comment type="catalytic activity">
    <reaction evidence="8">
        <text>L-seryl-[protein] + ATP = O-phospho-L-seryl-[protein] + ADP + H(+)</text>
        <dbReference type="Rhea" id="RHEA:17989"/>
        <dbReference type="Rhea" id="RHEA-COMP:9863"/>
        <dbReference type="Rhea" id="RHEA-COMP:11604"/>
        <dbReference type="ChEBI" id="CHEBI:15378"/>
        <dbReference type="ChEBI" id="CHEBI:29999"/>
        <dbReference type="ChEBI" id="CHEBI:30616"/>
        <dbReference type="ChEBI" id="CHEBI:83421"/>
        <dbReference type="ChEBI" id="CHEBI:456216"/>
        <dbReference type="EC" id="2.7.11.1"/>
    </reaction>
</comment>
<dbReference type="Gene3D" id="1.10.510.10">
    <property type="entry name" value="Transferase(Phosphotransferase) domain 1"/>
    <property type="match status" value="1"/>
</dbReference>
<dbReference type="CDD" id="cd14014">
    <property type="entry name" value="STKc_PknB_like"/>
    <property type="match status" value="1"/>
</dbReference>
<keyword evidence="6" id="KW-0067">ATP-binding</keyword>
<dbReference type="Gene3D" id="3.30.200.20">
    <property type="entry name" value="Phosphorylase Kinase, domain 1"/>
    <property type="match status" value="1"/>
</dbReference>
<organism evidence="12">
    <name type="scientific">Streptomyces sp. SID7499</name>
    <dbReference type="NCBI Taxonomy" id="2706086"/>
    <lineage>
        <taxon>Bacteria</taxon>
        <taxon>Bacillati</taxon>
        <taxon>Actinomycetota</taxon>
        <taxon>Actinomycetes</taxon>
        <taxon>Kitasatosporales</taxon>
        <taxon>Streptomycetaceae</taxon>
        <taxon>Streptomyces</taxon>
    </lineage>
</organism>
<comment type="caution">
    <text evidence="12">The sequence shown here is derived from an EMBL/GenBank/DDBJ whole genome shotgun (WGS) entry which is preliminary data.</text>
</comment>
<sequence length="629" mass="67607">MRVLAERYELIEEAGRGGMGQVWRATDRELGRVVAVKILPPELTRHEEFRVRFRREARTIASLSHRNIAVLHDVGEDVRDGGETTPFLIMEFIDGRTVADALAEGPFTVERALDVGRGIAEALAHSHGQGLVHRDIKPSNVMLTSEGGVKVLDFGISKVVAETTTRLTATGMTVGTPAYLSPEQLTGGAVDGRSDQYSTGCLLYELLTGRPPFSGDSPFAVMHQHISKEPVAPSELRPLIPAAVDEVVLRALSKDRERRFTDMGEMRQALARAGAVAPALPAMPPVPPVPPPSGAGPGRTMLAEQPTQAASLPRQAAATPPPRPPDDPGEAVPGEDDRASGASSAATATGSERPGPERTDPERPGPEPTGSEPTGSEPTDPERTDPDAAPPRRGWRRLPSGNRAVALLGLLVSAVVVLVHQDLDPSSDHLVPLAVVAVLGMAVFRWLPLTSTLLWWGAGAMVISGVSAGAAVEESDYVFVNDTDFDSTLYYYGSYYEDYYQMSEDPSGHTLFERGYDGEYEPASAMVSMDYTGHEPMAVFAVPVLVLAVLCLLRTLRSGRQSALVVAAGITLAGLGVGWLAEGKDDQVVWFAMGWVVTGLLVVVQELRARRRGPGPRRPRRRLRFVVAE</sequence>
<dbReference type="SUPFAM" id="SSF56112">
    <property type="entry name" value="Protein kinase-like (PK-like)"/>
    <property type="match status" value="1"/>
</dbReference>
<evidence type="ECO:0000259" key="11">
    <source>
        <dbReference type="PROSITE" id="PS50011"/>
    </source>
</evidence>
<dbReference type="PROSITE" id="PS00108">
    <property type="entry name" value="PROTEIN_KINASE_ST"/>
    <property type="match status" value="1"/>
</dbReference>
<evidence type="ECO:0000256" key="8">
    <source>
        <dbReference type="ARBA" id="ARBA00048679"/>
    </source>
</evidence>
<dbReference type="GO" id="GO:0045717">
    <property type="term" value="P:negative regulation of fatty acid biosynthetic process"/>
    <property type="evidence" value="ECO:0007669"/>
    <property type="project" value="UniProtKB-ARBA"/>
</dbReference>
<dbReference type="FunFam" id="3.30.200.20:FF:000035">
    <property type="entry name" value="Serine/threonine protein kinase Stk1"/>
    <property type="match status" value="1"/>
</dbReference>
<feature type="transmembrane region" description="Helical" evidence="10">
    <location>
        <begin position="587"/>
        <end position="604"/>
    </location>
</feature>
<name>A0A6G3X5Y2_9ACTN</name>
<evidence type="ECO:0000256" key="6">
    <source>
        <dbReference type="ARBA" id="ARBA00022840"/>
    </source>
</evidence>
<feature type="compositionally biased region" description="Low complexity" evidence="9">
    <location>
        <begin position="368"/>
        <end position="378"/>
    </location>
</feature>
<proteinExistence type="predicted"/>
<dbReference type="GO" id="GO:0004674">
    <property type="term" value="F:protein serine/threonine kinase activity"/>
    <property type="evidence" value="ECO:0007669"/>
    <property type="project" value="UniProtKB-KW"/>
</dbReference>
<dbReference type="InterPro" id="IPR000719">
    <property type="entry name" value="Prot_kinase_dom"/>
</dbReference>
<evidence type="ECO:0000256" key="3">
    <source>
        <dbReference type="ARBA" id="ARBA00022679"/>
    </source>
</evidence>
<feature type="domain" description="Protein kinase" evidence="11">
    <location>
        <begin position="8"/>
        <end position="271"/>
    </location>
</feature>
<keyword evidence="10" id="KW-0812">Transmembrane</keyword>
<feature type="transmembrane region" description="Helical" evidence="10">
    <location>
        <begin position="429"/>
        <end position="447"/>
    </location>
</feature>
<dbReference type="EMBL" id="JAAGMN010004465">
    <property type="protein sequence ID" value="NEE13073.1"/>
    <property type="molecule type" value="Genomic_DNA"/>
</dbReference>
<keyword evidence="2 12" id="KW-0723">Serine/threonine-protein kinase</keyword>
<evidence type="ECO:0000256" key="9">
    <source>
        <dbReference type="SAM" id="MobiDB-lite"/>
    </source>
</evidence>
<feature type="transmembrane region" description="Helical" evidence="10">
    <location>
        <begin position="563"/>
        <end position="581"/>
    </location>
</feature>
<protein>
    <recommendedName>
        <fullName evidence="1">non-specific serine/threonine protein kinase</fullName>
        <ecNumber evidence="1">2.7.11.1</ecNumber>
    </recommendedName>
</protein>
<evidence type="ECO:0000256" key="5">
    <source>
        <dbReference type="ARBA" id="ARBA00022777"/>
    </source>
</evidence>
<dbReference type="EC" id="2.7.11.1" evidence="1"/>
<evidence type="ECO:0000256" key="10">
    <source>
        <dbReference type="SAM" id="Phobius"/>
    </source>
</evidence>
<dbReference type="GO" id="GO:0005524">
    <property type="term" value="F:ATP binding"/>
    <property type="evidence" value="ECO:0007669"/>
    <property type="project" value="UniProtKB-KW"/>
</dbReference>
<feature type="compositionally biased region" description="Pro residues" evidence="9">
    <location>
        <begin position="281"/>
        <end position="294"/>
    </location>
</feature>
<keyword evidence="3" id="KW-0808">Transferase</keyword>
<evidence type="ECO:0000313" key="12">
    <source>
        <dbReference type="EMBL" id="NEE13073.1"/>
    </source>
</evidence>
<dbReference type="PANTHER" id="PTHR43289:SF6">
    <property type="entry name" value="SERINE_THREONINE-PROTEIN KINASE NEKL-3"/>
    <property type="match status" value="1"/>
</dbReference>
<dbReference type="SMART" id="SM00220">
    <property type="entry name" value="S_TKc"/>
    <property type="match status" value="1"/>
</dbReference>
<keyword evidence="10" id="KW-0472">Membrane</keyword>
<dbReference type="InterPro" id="IPR008271">
    <property type="entry name" value="Ser/Thr_kinase_AS"/>
</dbReference>
<evidence type="ECO:0000256" key="7">
    <source>
        <dbReference type="ARBA" id="ARBA00047899"/>
    </source>
</evidence>
<feature type="compositionally biased region" description="Basic and acidic residues" evidence="9">
    <location>
        <begin position="354"/>
        <end position="365"/>
    </location>
</feature>
<comment type="catalytic activity">
    <reaction evidence="7">
        <text>L-threonyl-[protein] + ATP = O-phospho-L-threonyl-[protein] + ADP + H(+)</text>
        <dbReference type="Rhea" id="RHEA:46608"/>
        <dbReference type="Rhea" id="RHEA-COMP:11060"/>
        <dbReference type="Rhea" id="RHEA-COMP:11605"/>
        <dbReference type="ChEBI" id="CHEBI:15378"/>
        <dbReference type="ChEBI" id="CHEBI:30013"/>
        <dbReference type="ChEBI" id="CHEBI:30616"/>
        <dbReference type="ChEBI" id="CHEBI:61977"/>
        <dbReference type="ChEBI" id="CHEBI:456216"/>
        <dbReference type="EC" id="2.7.11.1"/>
    </reaction>
</comment>
<evidence type="ECO:0000256" key="1">
    <source>
        <dbReference type="ARBA" id="ARBA00012513"/>
    </source>
</evidence>
<dbReference type="PROSITE" id="PS50011">
    <property type="entry name" value="PROTEIN_KINASE_DOM"/>
    <property type="match status" value="1"/>
</dbReference>
<dbReference type="FunFam" id="1.10.510.10:FF:000021">
    <property type="entry name" value="Serine/threonine protein kinase"/>
    <property type="match status" value="1"/>
</dbReference>
<evidence type="ECO:0000256" key="2">
    <source>
        <dbReference type="ARBA" id="ARBA00022527"/>
    </source>
</evidence>
<dbReference type="Pfam" id="PF00069">
    <property type="entry name" value="Pkinase"/>
    <property type="match status" value="1"/>
</dbReference>
<dbReference type="AlphaFoldDB" id="A0A6G3X5Y2"/>
<feature type="transmembrane region" description="Helical" evidence="10">
    <location>
        <begin position="454"/>
        <end position="472"/>
    </location>
</feature>
<feature type="compositionally biased region" description="Low complexity" evidence="9">
    <location>
        <begin position="340"/>
        <end position="351"/>
    </location>
</feature>
<evidence type="ECO:0000256" key="4">
    <source>
        <dbReference type="ARBA" id="ARBA00022741"/>
    </source>
</evidence>
<feature type="region of interest" description="Disordered" evidence="9">
    <location>
        <begin position="279"/>
        <end position="398"/>
    </location>
</feature>
<reference evidence="12" key="1">
    <citation type="submission" date="2020-01" db="EMBL/GenBank/DDBJ databases">
        <title>Insect and environment-associated Actinomycetes.</title>
        <authorList>
            <person name="Currrie C."/>
            <person name="Chevrette M."/>
            <person name="Carlson C."/>
            <person name="Stubbendieck R."/>
            <person name="Wendt-Pienkowski E."/>
        </authorList>
    </citation>
    <scope>NUCLEOTIDE SEQUENCE</scope>
    <source>
        <strain evidence="12">SID7499</strain>
    </source>
</reference>
<feature type="transmembrane region" description="Helical" evidence="10">
    <location>
        <begin position="404"/>
        <end position="423"/>
    </location>
</feature>
<gene>
    <name evidence="12" type="ORF">G3M58_42295</name>
</gene>
<accession>A0A6G3X5Y2</accession>